<feature type="transmembrane region" description="Helical" evidence="1">
    <location>
        <begin position="47"/>
        <end position="72"/>
    </location>
</feature>
<dbReference type="Proteomes" id="UP000742098">
    <property type="component" value="Unassembled WGS sequence"/>
</dbReference>
<name>A0A921KZS1_9BACT</name>
<keyword evidence="1" id="KW-0472">Membrane</keyword>
<evidence type="ECO:0000256" key="2">
    <source>
        <dbReference type="SAM" id="SignalP"/>
    </source>
</evidence>
<gene>
    <name evidence="3" type="ORF">K8V05_15205</name>
</gene>
<feature type="signal peptide" evidence="2">
    <location>
        <begin position="1"/>
        <end position="23"/>
    </location>
</feature>
<feature type="transmembrane region" description="Helical" evidence="1">
    <location>
        <begin position="84"/>
        <end position="106"/>
    </location>
</feature>
<feature type="chain" id="PRO_5037180806" evidence="2">
    <location>
        <begin position="24"/>
        <end position="110"/>
    </location>
</feature>
<comment type="caution">
    <text evidence="3">The sequence shown here is derived from an EMBL/GenBank/DDBJ whole genome shotgun (WGS) entry which is preliminary data.</text>
</comment>
<evidence type="ECO:0000313" key="3">
    <source>
        <dbReference type="EMBL" id="HJF72097.1"/>
    </source>
</evidence>
<evidence type="ECO:0000256" key="1">
    <source>
        <dbReference type="SAM" id="Phobius"/>
    </source>
</evidence>
<accession>A0A921KZS1</accession>
<sequence>MTLHNGKRILSALCALLPCSVFAKSGGVNYSWGADALASMHDYVVTMMLYVQYIIYAVAGGFAVIAAFQIYIKMNTGEDGITKHILTLVGACLFIIGATIVFPAFFGYRI</sequence>
<reference evidence="3" key="2">
    <citation type="submission" date="2021-09" db="EMBL/GenBank/DDBJ databases">
        <authorList>
            <person name="Gilroy R."/>
        </authorList>
    </citation>
    <scope>NUCLEOTIDE SEQUENCE</scope>
    <source>
        <strain evidence="3">6966</strain>
    </source>
</reference>
<keyword evidence="2" id="KW-0732">Signal</keyword>
<keyword evidence="1" id="KW-1133">Transmembrane helix</keyword>
<dbReference type="Pfam" id="PF13572">
    <property type="entry name" value="DUF4134"/>
    <property type="match status" value="1"/>
</dbReference>
<evidence type="ECO:0000313" key="4">
    <source>
        <dbReference type="Proteomes" id="UP000742098"/>
    </source>
</evidence>
<reference evidence="3" key="1">
    <citation type="journal article" date="2021" name="PeerJ">
        <title>Extensive microbial diversity within the chicken gut microbiome revealed by metagenomics and culture.</title>
        <authorList>
            <person name="Gilroy R."/>
            <person name="Ravi A."/>
            <person name="Getino M."/>
            <person name="Pursley I."/>
            <person name="Horton D.L."/>
            <person name="Alikhan N.F."/>
            <person name="Baker D."/>
            <person name="Gharbi K."/>
            <person name="Hall N."/>
            <person name="Watson M."/>
            <person name="Adriaenssens E.M."/>
            <person name="Foster-Nyarko E."/>
            <person name="Jarju S."/>
            <person name="Secka A."/>
            <person name="Antonio M."/>
            <person name="Oren A."/>
            <person name="Chaudhuri R.R."/>
            <person name="La Ragione R."/>
            <person name="Hildebrand F."/>
            <person name="Pallen M.J."/>
        </authorList>
    </citation>
    <scope>NUCLEOTIDE SEQUENCE</scope>
    <source>
        <strain evidence="3">6966</strain>
    </source>
</reference>
<dbReference type="AlphaFoldDB" id="A0A921KZS1"/>
<protein>
    <submittedName>
        <fullName evidence="3">DUF4134 domain-containing protein</fullName>
    </submittedName>
</protein>
<keyword evidence="1" id="KW-0812">Transmembrane</keyword>
<dbReference type="InterPro" id="IPR025408">
    <property type="entry name" value="DUF4134"/>
</dbReference>
<proteinExistence type="predicted"/>
<dbReference type="EMBL" id="DYVS01000282">
    <property type="protein sequence ID" value="HJF72097.1"/>
    <property type="molecule type" value="Genomic_DNA"/>
</dbReference>
<organism evidence="3 4">
    <name type="scientific">Butyricimonas virosa</name>
    <dbReference type="NCBI Taxonomy" id="544645"/>
    <lineage>
        <taxon>Bacteria</taxon>
        <taxon>Pseudomonadati</taxon>
        <taxon>Bacteroidota</taxon>
        <taxon>Bacteroidia</taxon>
        <taxon>Bacteroidales</taxon>
        <taxon>Odoribacteraceae</taxon>
        <taxon>Butyricimonas</taxon>
    </lineage>
</organism>